<dbReference type="GO" id="GO:0009765">
    <property type="term" value="P:photosynthesis, light harvesting"/>
    <property type="evidence" value="ECO:0007669"/>
    <property type="project" value="InterPro"/>
</dbReference>
<dbReference type="GO" id="GO:0016020">
    <property type="term" value="C:membrane"/>
    <property type="evidence" value="ECO:0007669"/>
    <property type="project" value="InterPro"/>
</dbReference>
<evidence type="ECO:0000256" key="3">
    <source>
        <dbReference type="ARBA" id="ARBA00022531"/>
    </source>
</evidence>
<keyword evidence="4" id="KW-0934">Plastid</keyword>
<dbReference type="EnsemblProtists" id="EOD25905">
    <property type="protein sequence ID" value="EOD25905"/>
    <property type="gene ID" value="EMIHUDRAFT_237298"/>
</dbReference>
<sequence length="165" mass="18063">MPGVTAPFGLFDPLGLTPETKEELLLFREAELAHGRVAMMGALGFLVQSHFAPMYDMDSAPVIRHLDKVLQTENGQLGSSCLLLAIFFSEIQRARTGWVEPEVAMRTLREGYLPGDLGFDPMGLKPKGEAELLAMQNKELNNGRLAMLAIAGMTAQELVTGQQNF</sequence>
<accession>A0A0D3JQX0</accession>
<dbReference type="Gene3D" id="1.10.3460.10">
    <property type="entry name" value="Chlorophyll a/b binding protein domain"/>
    <property type="match status" value="1"/>
</dbReference>
<evidence type="ECO:0008006" key="8">
    <source>
        <dbReference type="Google" id="ProtNLM"/>
    </source>
</evidence>
<dbReference type="PANTHER" id="PTHR21649">
    <property type="entry name" value="CHLOROPHYLL A/B BINDING PROTEIN"/>
    <property type="match status" value="1"/>
</dbReference>
<evidence type="ECO:0000313" key="7">
    <source>
        <dbReference type="Proteomes" id="UP000013827"/>
    </source>
</evidence>
<proteinExistence type="predicted"/>
<feature type="binding site" evidence="5">
    <location>
        <position position="142"/>
    </location>
    <ligand>
        <name>chlorophyll a</name>
        <dbReference type="ChEBI" id="CHEBI:58416"/>
        <label>1</label>
    </ligand>
</feature>
<reference evidence="7" key="1">
    <citation type="journal article" date="2013" name="Nature">
        <title>Pan genome of the phytoplankton Emiliania underpins its global distribution.</title>
        <authorList>
            <person name="Read B.A."/>
            <person name="Kegel J."/>
            <person name="Klute M.J."/>
            <person name="Kuo A."/>
            <person name="Lefebvre S.C."/>
            <person name="Maumus F."/>
            <person name="Mayer C."/>
            <person name="Miller J."/>
            <person name="Monier A."/>
            <person name="Salamov A."/>
            <person name="Young J."/>
            <person name="Aguilar M."/>
            <person name="Claverie J.M."/>
            <person name="Frickenhaus S."/>
            <person name="Gonzalez K."/>
            <person name="Herman E.K."/>
            <person name="Lin Y.C."/>
            <person name="Napier J."/>
            <person name="Ogata H."/>
            <person name="Sarno A.F."/>
            <person name="Shmutz J."/>
            <person name="Schroeder D."/>
            <person name="de Vargas C."/>
            <person name="Verret F."/>
            <person name="von Dassow P."/>
            <person name="Valentin K."/>
            <person name="Van de Peer Y."/>
            <person name="Wheeler G."/>
            <person name="Dacks J.B."/>
            <person name="Delwiche C.F."/>
            <person name="Dyhrman S.T."/>
            <person name="Glockner G."/>
            <person name="John U."/>
            <person name="Richards T."/>
            <person name="Worden A.Z."/>
            <person name="Zhang X."/>
            <person name="Grigoriev I.V."/>
            <person name="Allen A.E."/>
            <person name="Bidle K."/>
            <person name="Borodovsky M."/>
            <person name="Bowler C."/>
            <person name="Brownlee C."/>
            <person name="Cock J.M."/>
            <person name="Elias M."/>
            <person name="Gladyshev V.N."/>
            <person name="Groth M."/>
            <person name="Guda C."/>
            <person name="Hadaegh A."/>
            <person name="Iglesias-Rodriguez M.D."/>
            <person name="Jenkins J."/>
            <person name="Jones B.M."/>
            <person name="Lawson T."/>
            <person name="Leese F."/>
            <person name="Lindquist E."/>
            <person name="Lobanov A."/>
            <person name="Lomsadze A."/>
            <person name="Malik S.B."/>
            <person name="Marsh M.E."/>
            <person name="Mackinder L."/>
            <person name="Mock T."/>
            <person name="Mueller-Roeber B."/>
            <person name="Pagarete A."/>
            <person name="Parker M."/>
            <person name="Probert I."/>
            <person name="Quesneville H."/>
            <person name="Raines C."/>
            <person name="Rensing S.A."/>
            <person name="Riano-Pachon D.M."/>
            <person name="Richier S."/>
            <person name="Rokitta S."/>
            <person name="Shiraiwa Y."/>
            <person name="Soanes D.M."/>
            <person name="van der Giezen M."/>
            <person name="Wahlund T.M."/>
            <person name="Williams B."/>
            <person name="Wilson W."/>
            <person name="Wolfe G."/>
            <person name="Wurch L.L."/>
        </authorList>
    </citation>
    <scope>NUCLEOTIDE SEQUENCE</scope>
</reference>
<evidence type="ECO:0000256" key="2">
    <source>
        <dbReference type="ARBA" id="ARBA00022528"/>
    </source>
</evidence>
<comment type="subcellular location">
    <subcellularLocation>
        <location evidence="1">Plastid</location>
        <location evidence="1">Chloroplast</location>
    </subcellularLocation>
</comment>
<feature type="binding site" evidence="5">
    <location>
        <position position="144"/>
    </location>
    <ligand>
        <name>chlorophyll a</name>
        <dbReference type="ChEBI" id="CHEBI:58416"/>
        <label>1</label>
    </ligand>
</feature>
<feature type="binding site" evidence="5">
    <location>
        <position position="31"/>
    </location>
    <ligand>
        <name>chlorophyll a</name>
        <dbReference type="ChEBI" id="CHEBI:58416"/>
        <label>1</label>
    </ligand>
</feature>
<dbReference type="InterPro" id="IPR001344">
    <property type="entry name" value="Chloro_AB-bd_pln"/>
</dbReference>
<name>A0A0D3JQX0_EMIH1</name>
<dbReference type="InterPro" id="IPR022796">
    <property type="entry name" value="Chloroa_b-bind"/>
</dbReference>
<dbReference type="GO" id="GO:0009507">
    <property type="term" value="C:chloroplast"/>
    <property type="evidence" value="ECO:0007669"/>
    <property type="project" value="UniProtKB-SubCell"/>
</dbReference>
<dbReference type="HOGENOM" id="CLU_057943_3_1_1"/>
<dbReference type="RefSeq" id="XP_005778334.1">
    <property type="nucleotide sequence ID" value="XM_005778277.1"/>
</dbReference>
<keyword evidence="5" id="KW-0157">Chromophore</keyword>
<feature type="binding site" evidence="5">
    <location>
        <position position="139"/>
    </location>
    <ligand>
        <name>chlorophyll a</name>
        <dbReference type="ChEBI" id="CHEBI:58416"/>
        <label>1</label>
    </ligand>
</feature>
<dbReference type="Proteomes" id="UP000013827">
    <property type="component" value="Unassembled WGS sequence"/>
</dbReference>
<dbReference type="Pfam" id="PF00504">
    <property type="entry name" value="Chloroa_b-bind"/>
    <property type="match status" value="1"/>
</dbReference>
<dbReference type="SUPFAM" id="SSF103511">
    <property type="entry name" value="Chlorophyll a-b binding protein"/>
    <property type="match status" value="1"/>
</dbReference>
<feature type="binding site" description="axial binding residue" evidence="5">
    <location>
        <position position="156"/>
    </location>
    <ligand>
        <name>chlorophyll b</name>
        <dbReference type="ChEBI" id="CHEBI:61721"/>
        <label>2</label>
    </ligand>
    <ligandPart>
        <name>Mg</name>
        <dbReference type="ChEBI" id="CHEBI:25107"/>
    </ligandPart>
</feature>
<evidence type="ECO:0000256" key="5">
    <source>
        <dbReference type="PIRSR" id="PIRSR601344-1"/>
    </source>
</evidence>
<dbReference type="STRING" id="2903.R1EGS8"/>
<evidence type="ECO:0000256" key="4">
    <source>
        <dbReference type="ARBA" id="ARBA00022640"/>
    </source>
</evidence>
<dbReference type="AlphaFoldDB" id="A0A0D3JQX0"/>
<dbReference type="KEGG" id="ehx:EMIHUDRAFT_237298"/>
<dbReference type="GO" id="GO:0016168">
    <property type="term" value="F:chlorophyll binding"/>
    <property type="evidence" value="ECO:0007669"/>
    <property type="project" value="UniProtKB-KW"/>
</dbReference>
<evidence type="ECO:0000313" key="6">
    <source>
        <dbReference type="EnsemblProtists" id="EOD25905"/>
    </source>
</evidence>
<feature type="binding site" evidence="5">
    <location>
        <position position="34"/>
    </location>
    <ligand>
        <name>chlorophyll a</name>
        <dbReference type="ChEBI" id="CHEBI:58416"/>
        <label>1</label>
    </ligand>
</feature>
<dbReference type="GeneID" id="17271465"/>
<keyword evidence="3" id="KW-0602">Photosynthesis</keyword>
<reference evidence="6" key="2">
    <citation type="submission" date="2024-10" db="UniProtKB">
        <authorList>
            <consortium name="EnsemblProtists"/>
        </authorList>
    </citation>
    <scope>IDENTIFICATION</scope>
</reference>
<protein>
    <recommendedName>
        <fullName evidence="8">Light harvesting protein</fullName>
    </recommendedName>
</protein>
<feature type="binding site" description="axial binding residue" evidence="5">
    <location>
        <position position="36"/>
    </location>
    <ligand>
        <name>chlorophyll b</name>
        <dbReference type="ChEBI" id="CHEBI:61721"/>
        <label>1</label>
    </ligand>
    <ligandPart>
        <name>Mg</name>
        <dbReference type="ChEBI" id="CHEBI:25107"/>
    </ligandPart>
</feature>
<evidence type="ECO:0000256" key="1">
    <source>
        <dbReference type="ARBA" id="ARBA00004229"/>
    </source>
</evidence>
<keyword evidence="7" id="KW-1185">Reference proteome</keyword>
<keyword evidence="5" id="KW-0148">Chlorophyll</keyword>
<feature type="binding site" evidence="5">
    <location>
        <position position="138"/>
    </location>
    <ligand>
        <name>chlorophyll a</name>
        <dbReference type="ChEBI" id="CHEBI:58416"/>
        <label>1</label>
    </ligand>
</feature>
<keyword evidence="2" id="KW-0150">Chloroplast</keyword>
<organism evidence="6 7">
    <name type="scientific">Emiliania huxleyi (strain CCMP1516)</name>
    <dbReference type="NCBI Taxonomy" id="280463"/>
    <lineage>
        <taxon>Eukaryota</taxon>
        <taxon>Haptista</taxon>
        <taxon>Haptophyta</taxon>
        <taxon>Prymnesiophyceae</taxon>
        <taxon>Isochrysidales</taxon>
        <taxon>Noelaerhabdaceae</taxon>
        <taxon>Emiliania</taxon>
    </lineage>
</organism>